<dbReference type="Proteomes" id="UP000663760">
    <property type="component" value="Chromosome 1"/>
</dbReference>
<dbReference type="OrthoDB" id="185373at2759"/>
<dbReference type="Pfam" id="PF20431">
    <property type="entry name" value="E_motif"/>
    <property type="match status" value="1"/>
</dbReference>
<protein>
    <submittedName>
        <fullName evidence="3">Uncharacterized protein</fullName>
    </submittedName>
</protein>
<dbReference type="PANTHER" id="PTHR47926:SF357">
    <property type="entry name" value="PENTATRICOPEPTIDE REPEAT-CONTAINING PROTEIN"/>
    <property type="match status" value="1"/>
</dbReference>
<evidence type="ECO:0000256" key="2">
    <source>
        <dbReference type="PROSITE-ProRule" id="PRU00708"/>
    </source>
</evidence>
<dbReference type="InterPro" id="IPR002885">
    <property type="entry name" value="PPR_rpt"/>
</dbReference>
<keyword evidence="1" id="KW-0677">Repeat</keyword>
<feature type="repeat" description="PPR" evidence="2">
    <location>
        <begin position="178"/>
        <end position="212"/>
    </location>
</feature>
<dbReference type="InterPro" id="IPR011990">
    <property type="entry name" value="TPR-like_helical_dom_sf"/>
</dbReference>
<evidence type="ECO:0000313" key="3">
    <source>
        <dbReference type="EMBL" id="CAA7389601.1"/>
    </source>
</evidence>
<proteinExistence type="predicted"/>
<feature type="repeat" description="PPR" evidence="2">
    <location>
        <begin position="249"/>
        <end position="279"/>
    </location>
</feature>
<dbReference type="FunFam" id="1.25.40.10:FF:000158">
    <property type="entry name" value="pentatricopeptide repeat-containing protein At2g33680"/>
    <property type="match status" value="1"/>
</dbReference>
<dbReference type="PANTHER" id="PTHR47926">
    <property type="entry name" value="PENTATRICOPEPTIDE REPEAT-CONTAINING PROTEIN"/>
    <property type="match status" value="1"/>
</dbReference>
<feature type="repeat" description="PPR" evidence="2">
    <location>
        <begin position="46"/>
        <end position="80"/>
    </location>
</feature>
<dbReference type="Pfam" id="PF13041">
    <property type="entry name" value="PPR_2"/>
    <property type="match status" value="2"/>
</dbReference>
<dbReference type="EMBL" id="LR746264">
    <property type="protein sequence ID" value="CAA7389601.1"/>
    <property type="molecule type" value="Genomic_DNA"/>
</dbReference>
<reference evidence="3" key="1">
    <citation type="submission" date="2020-02" db="EMBL/GenBank/DDBJ databases">
        <authorList>
            <person name="Scholz U."/>
            <person name="Mascher M."/>
            <person name="Fiebig A."/>
        </authorList>
    </citation>
    <scope>NUCLEOTIDE SEQUENCE</scope>
</reference>
<evidence type="ECO:0000256" key="1">
    <source>
        <dbReference type="ARBA" id="ARBA00022737"/>
    </source>
</evidence>
<feature type="repeat" description="PPR" evidence="2">
    <location>
        <begin position="420"/>
        <end position="454"/>
    </location>
</feature>
<keyword evidence="4" id="KW-1185">Reference proteome</keyword>
<dbReference type="InterPro" id="IPR046960">
    <property type="entry name" value="PPR_At4g14850-like_plant"/>
</dbReference>
<dbReference type="Gene3D" id="1.25.40.10">
    <property type="entry name" value="Tetratricopeptide repeat domain"/>
    <property type="match status" value="4"/>
</dbReference>
<dbReference type="GO" id="GO:0003723">
    <property type="term" value="F:RNA binding"/>
    <property type="evidence" value="ECO:0007669"/>
    <property type="project" value="InterPro"/>
</dbReference>
<sequence>MQPWRGRLPLSPSVHLLLKQNPRRLTAGAPPPSGDHQLFEENLSRDVVSATAVLSSLGREDRHGDAMLLFCRLLRLGLRPNQFTFGTTIHTATALRRADLGRQLHALATKMGLQCDVFVGSSLLDLYGKLGAVEEALEAFSAIANPNVVARTALLAAFLKHRRLSAARRLFLGMPERNATSWNAMIGGCSKMGLNEESLLLFVEMCREGTRPNQSTFPSVLSTAGNAAALRLGQAVHASATKHLGDPADVFVGNALISFYSKCGSPEDALLVFRRLRRRNLVTWNAILCGHAQNGRGREALALYNTMREEEGYEPNEVTLLGVLSACSHAGLVDDGRACFRRAKEETPQMLRPEHYACMVDMLARHGRVAEAHRFMAEETPFRPGIGFWKAALGGRLVQGEQRWAEAVAGRIEELGPPPDAASWVLLSNVYSAAGSWRRAAAVRQEMKERGVKRSPGCSWIEVGGRVQVFFNGDRAHPLAEEIYAVLDLCLSSSII</sequence>
<dbReference type="InterPro" id="IPR046848">
    <property type="entry name" value="E_motif"/>
</dbReference>
<feature type="repeat" description="PPR" evidence="2">
    <location>
        <begin position="280"/>
        <end position="315"/>
    </location>
</feature>
<dbReference type="AlphaFoldDB" id="A0A7I8K175"/>
<evidence type="ECO:0000313" key="4">
    <source>
        <dbReference type="Proteomes" id="UP000663760"/>
    </source>
</evidence>
<organism evidence="3 4">
    <name type="scientific">Spirodela intermedia</name>
    <name type="common">Intermediate duckweed</name>
    <dbReference type="NCBI Taxonomy" id="51605"/>
    <lineage>
        <taxon>Eukaryota</taxon>
        <taxon>Viridiplantae</taxon>
        <taxon>Streptophyta</taxon>
        <taxon>Embryophyta</taxon>
        <taxon>Tracheophyta</taxon>
        <taxon>Spermatophyta</taxon>
        <taxon>Magnoliopsida</taxon>
        <taxon>Liliopsida</taxon>
        <taxon>Araceae</taxon>
        <taxon>Lemnoideae</taxon>
        <taxon>Spirodela</taxon>
    </lineage>
</organism>
<dbReference type="NCBIfam" id="TIGR00756">
    <property type="entry name" value="PPR"/>
    <property type="match status" value="3"/>
</dbReference>
<gene>
    <name evidence="3" type="ORF">SI8410_01001614</name>
</gene>
<dbReference type="GO" id="GO:0009451">
    <property type="term" value="P:RNA modification"/>
    <property type="evidence" value="ECO:0007669"/>
    <property type="project" value="InterPro"/>
</dbReference>
<dbReference type="PROSITE" id="PS51375">
    <property type="entry name" value="PPR"/>
    <property type="match status" value="5"/>
</dbReference>
<accession>A0A7I8K175</accession>
<dbReference type="Pfam" id="PF01535">
    <property type="entry name" value="PPR"/>
    <property type="match status" value="3"/>
</dbReference>
<dbReference type="GO" id="GO:0099402">
    <property type="term" value="P:plant organ development"/>
    <property type="evidence" value="ECO:0007669"/>
    <property type="project" value="UniProtKB-ARBA"/>
</dbReference>
<name>A0A7I8K175_SPIIN</name>